<dbReference type="EMBL" id="CABDUW010002277">
    <property type="protein sequence ID" value="VTJ86159.1"/>
    <property type="molecule type" value="Genomic_DNA"/>
</dbReference>
<keyword evidence="4" id="KW-1185">Reference proteome</keyword>
<sequence>MLAEILELHKDKGGDHGNYPVGENENEGGYSSSLDHSGGAAKGKPLPSPTTSQPVIALQSLVTEDLTLVQHHQVVTLVQMHEVGSIRTTSRRHRSPWQHEQPPEESPRRREQCTC</sequence>
<accession>A0A5E4CYL2</accession>
<dbReference type="Proteomes" id="UP000662637">
    <property type="component" value="Unassembled WGS sequence"/>
</dbReference>
<dbReference type="AlphaFoldDB" id="A0A5E4CYL2"/>
<dbReference type="Proteomes" id="UP000335636">
    <property type="component" value="Unassembled WGS sequence"/>
</dbReference>
<evidence type="ECO:0000256" key="1">
    <source>
        <dbReference type="SAM" id="MobiDB-lite"/>
    </source>
</evidence>
<organism evidence="3 4">
    <name type="scientific">Marmota monax</name>
    <name type="common">Woodchuck</name>
    <dbReference type="NCBI Taxonomy" id="9995"/>
    <lineage>
        <taxon>Eukaryota</taxon>
        <taxon>Metazoa</taxon>
        <taxon>Chordata</taxon>
        <taxon>Craniata</taxon>
        <taxon>Vertebrata</taxon>
        <taxon>Euteleostomi</taxon>
        <taxon>Mammalia</taxon>
        <taxon>Eutheria</taxon>
        <taxon>Euarchontoglires</taxon>
        <taxon>Glires</taxon>
        <taxon>Rodentia</taxon>
        <taxon>Sciuromorpha</taxon>
        <taxon>Sciuridae</taxon>
        <taxon>Xerinae</taxon>
        <taxon>Marmotini</taxon>
        <taxon>Marmota</taxon>
    </lineage>
</organism>
<dbReference type="EMBL" id="WJEC01007545">
    <property type="protein sequence ID" value="KAF7470295.1"/>
    <property type="molecule type" value="Genomic_DNA"/>
</dbReference>
<feature type="compositionally biased region" description="Basic and acidic residues" evidence="1">
    <location>
        <begin position="101"/>
        <end position="115"/>
    </location>
</feature>
<evidence type="ECO:0000313" key="3">
    <source>
        <dbReference type="EMBL" id="VTJ86159.1"/>
    </source>
</evidence>
<reference evidence="2" key="2">
    <citation type="submission" date="2020-08" db="EMBL/GenBank/DDBJ databases">
        <authorList>
            <person name="Shumante A."/>
            <person name="Zimin A.V."/>
            <person name="Puiu D."/>
            <person name="Salzberg S.L."/>
        </authorList>
    </citation>
    <scope>NUCLEOTIDE SEQUENCE</scope>
    <source>
        <strain evidence="2">WC2-LM</strain>
        <tissue evidence="2">Liver</tissue>
    </source>
</reference>
<protein>
    <submittedName>
        <fullName evidence="3">Uncharacterized protein</fullName>
    </submittedName>
</protein>
<feature type="compositionally biased region" description="Basic and acidic residues" evidence="1">
    <location>
        <begin position="1"/>
        <end position="15"/>
    </location>
</feature>
<evidence type="ECO:0000313" key="2">
    <source>
        <dbReference type="EMBL" id="KAF7470295.1"/>
    </source>
</evidence>
<reference evidence="3 4" key="1">
    <citation type="submission" date="2019-04" db="EMBL/GenBank/DDBJ databases">
        <authorList>
            <person name="Alioto T."/>
            <person name="Alioto T."/>
        </authorList>
    </citation>
    <scope>NUCLEOTIDE SEQUENCE [LARGE SCALE GENOMIC DNA]</scope>
</reference>
<feature type="region of interest" description="Disordered" evidence="1">
    <location>
        <begin position="1"/>
        <end position="52"/>
    </location>
</feature>
<proteinExistence type="predicted"/>
<gene>
    <name evidence="2" type="ORF">GHT09_018395</name>
    <name evidence="3" type="ORF">MONAX_5E009118</name>
</gene>
<feature type="region of interest" description="Disordered" evidence="1">
    <location>
        <begin position="83"/>
        <end position="115"/>
    </location>
</feature>
<name>A0A5E4CYL2_MARMO</name>
<evidence type="ECO:0000313" key="4">
    <source>
        <dbReference type="Proteomes" id="UP000335636"/>
    </source>
</evidence>